<comment type="caution">
    <text evidence="1">The sequence shown here is derived from an EMBL/GenBank/DDBJ whole genome shotgun (WGS) entry which is preliminary data.</text>
</comment>
<organism evidence="1 2">
    <name type="scientific">Pseudomonas putida</name>
    <name type="common">Arthrobacter siderocapsulatus</name>
    <dbReference type="NCBI Taxonomy" id="303"/>
    <lineage>
        <taxon>Bacteria</taxon>
        <taxon>Pseudomonadati</taxon>
        <taxon>Pseudomonadota</taxon>
        <taxon>Gammaproteobacteria</taxon>
        <taxon>Pseudomonadales</taxon>
        <taxon>Pseudomonadaceae</taxon>
        <taxon>Pseudomonas</taxon>
    </lineage>
</organism>
<gene>
    <name evidence="1" type="ORF">JEU22_19295</name>
</gene>
<dbReference type="Proteomes" id="UP000637061">
    <property type="component" value="Unassembled WGS sequence"/>
</dbReference>
<dbReference type="EMBL" id="JAEHTE010000026">
    <property type="protein sequence ID" value="MBI6886054.1"/>
    <property type="molecule type" value="Genomic_DNA"/>
</dbReference>
<reference evidence="1" key="1">
    <citation type="submission" date="2020-12" db="EMBL/GenBank/DDBJ databases">
        <title>Enhanced detection system for hospital associated transmission using whole genome sequencing surveillance.</title>
        <authorList>
            <person name="Harrison L.H."/>
            <person name="Van Tyne D."/>
            <person name="Marsh J.W."/>
            <person name="Griffith M.P."/>
            <person name="Snyder D.J."/>
            <person name="Cooper V.S."/>
            <person name="Mustapha M."/>
        </authorList>
    </citation>
    <scope>NUCLEOTIDE SEQUENCE</scope>
    <source>
        <strain evidence="1">PSB00042</strain>
    </source>
</reference>
<evidence type="ECO:0000313" key="1">
    <source>
        <dbReference type="EMBL" id="MBI6886054.1"/>
    </source>
</evidence>
<dbReference type="RefSeq" id="WP_014592445.1">
    <property type="nucleotide sequence ID" value="NZ_CP063454.1"/>
</dbReference>
<protein>
    <submittedName>
        <fullName evidence="1">Uncharacterized protein</fullName>
    </submittedName>
</protein>
<dbReference type="AlphaFoldDB" id="A0A179SE93"/>
<proteinExistence type="predicted"/>
<sequence>MTHQFHCAFHPAPGNDGGVLNIGPASVSIDLENLCLFANVVGQIEKRRAAGVARSEILGEWVGSEDIDWAHIGFHPCRESYSLRYNGVAWEAPADATIAAAAEARLFLDNMRLQA</sequence>
<name>A0A179SE93_PSEPU</name>
<accession>A0A179SE93</accession>
<evidence type="ECO:0000313" key="2">
    <source>
        <dbReference type="Proteomes" id="UP000637061"/>
    </source>
</evidence>